<dbReference type="AlphaFoldDB" id="A0A9X1SVY3"/>
<reference evidence="2" key="1">
    <citation type="submission" date="2021-11" db="EMBL/GenBank/DDBJ databases">
        <title>Streptomyces corallinus and Kineosporia corallina sp. nov., two new coral-derived marine actinobacteria.</title>
        <authorList>
            <person name="Buangrab K."/>
            <person name="Sutthacheep M."/>
            <person name="Yeemin T."/>
            <person name="Harunari E."/>
            <person name="Igarashi Y."/>
            <person name="Sripreechasak P."/>
            <person name="Kanchanasin P."/>
            <person name="Tanasupawat S."/>
            <person name="Phongsopitanun W."/>
        </authorList>
    </citation>
    <scope>NUCLEOTIDE SEQUENCE</scope>
    <source>
        <strain evidence="2">JCM 31032</strain>
    </source>
</reference>
<keyword evidence="3" id="KW-1185">Reference proteome</keyword>
<dbReference type="Proteomes" id="UP001138997">
    <property type="component" value="Unassembled WGS sequence"/>
</dbReference>
<sequence length="410" mass="43277">MSSSELTVNQAGPADLIASVWYTLGFRPLNSLVLIALHGPRGRVGSMLRIDLTPAWFGPDGVSDVLDAAVESVTGPGAAAFAGVPPGSSFSPGVLPLRVVAVVATADALIVPAPQVIRALPHRLLRAGVWVYDLIGVTPTTYRSLTCPDEDCCPAAGRPLSEVESSRVAVAHVMRGERLADSEHDVIGDVGEPVAESLDEMSSEADELDPADADDADGGAGDGAGDEAAAERRRRRWWRTFNALLGRVEGWDTDRLGVAELGDSYLRDAVFVRLAATPGVTRVRLLHQLLAGQAPPDLTEHWGTLFTGPPDRELFARGEEVLAALARRGTAAERGPVLAVLALLAWYRGNGVRTRLLMERLRSENPVLPDELPRLAGLVETLCATGTAPPWVELSADGPGSGPAAQGWAG</sequence>
<protein>
    <submittedName>
        <fullName evidence="2">DUF4192 domain-containing protein</fullName>
    </submittedName>
</protein>
<dbReference type="InterPro" id="IPR025447">
    <property type="entry name" value="DUF4192"/>
</dbReference>
<comment type="caution">
    <text evidence="2">The sequence shown here is derived from an EMBL/GenBank/DDBJ whole genome shotgun (WGS) entry which is preliminary data.</text>
</comment>
<evidence type="ECO:0000256" key="1">
    <source>
        <dbReference type="SAM" id="MobiDB-lite"/>
    </source>
</evidence>
<evidence type="ECO:0000313" key="2">
    <source>
        <dbReference type="EMBL" id="MCD5314171.1"/>
    </source>
</evidence>
<gene>
    <name evidence="2" type="ORF">LR394_24990</name>
</gene>
<accession>A0A9X1SVY3</accession>
<proteinExistence type="predicted"/>
<dbReference type="RefSeq" id="WP_231446470.1">
    <property type="nucleotide sequence ID" value="NZ_JAJOMB010000015.1"/>
</dbReference>
<name>A0A9X1SVY3_9ACTN</name>
<dbReference type="Pfam" id="PF13830">
    <property type="entry name" value="DUF4192"/>
    <property type="match status" value="1"/>
</dbReference>
<feature type="compositionally biased region" description="Acidic residues" evidence="1">
    <location>
        <begin position="197"/>
        <end position="217"/>
    </location>
</feature>
<evidence type="ECO:0000313" key="3">
    <source>
        <dbReference type="Proteomes" id="UP001138997"/>
    </source>
</evidence>
<organism evidence="2 3">
    <name type="scientific">Kineosporia babensis</name>
    <dbReference type="NCBI Taxonomy" id="499548"/>
    <lineage>
        <taxon>Bacteria</taxon>
        <taxon>Bacillati</taxon>
        <taxon>Actinomycetota</taxon>
        <taxon>Actinomycetes</taxon>
        <taxon>Kineosporiales</taxon>
        <taxon>Kineosporiaceae</taxon>
        <taxon>Kineosporia</taxon>
    </lineage>
</organism>
<feature type="region of interest" description="Disordered" evidence="1">
    <location>
        <begin position="197"/>
        <end position="228"/>
    </location>
</feature>
<dbReference type="EMBL" id="JAJOMB010000015">
    <property type="protein sequence ID" value="MCD5314171.1"/>
    <property type="molecule type" value="Genomic_DNA"/>
</dbReference>